<evidence type="ECO:0000313" key="5">
    <source>
        <dbReference type="EMBL" id="QGY42334.1"/>
    </source>
</evidence>
<dbReference type="InterPro" id="IPR004843">
    <property type="entry name" value="Calcineurin-like_PHP"/>
</dbReference>
<keyword evidence="1 2" id="KW-0732">Signal</keyword>
<dbReference type="Pfam" id="PF00149">
    <property type="entry name" value="Metallophos"/>
    <property type="match status" value="1"/>
</dbReference>
<protein>
    <submittedName>
        <fullName evidence="5">Metallophosphoesterase</fullName>
    </submittedName>
</protein>
<proteinExistence type="predicted"/>
<dbReference type="EMBL" id="CP046401">
    <property type="protein sequence ID" value="QGY42334.1"/>
    <property type="molecule type" value="Genomic_DNA"/>
</dbReference>
<dbReference type="InterPro" id="IPR029052">
    <property type="entry name" value="Metallo-depent_PP-like"/>
</dbReference>
<dbReference type="PANTHER" id="PTHR45867:SF3">
    <property type="entry name" value="ACID PHOSPHATASE TYPE 7"/>
    <property type="match status" value="1"/>
</dbReference>
<evidence type="ECO:0000259" key="4">
    <source>
        <dbReference type="Pfam" id="PF16656"/>
    </source>
</evidence>
<dbReference type="KEGG" id="mcos:GM418_01280"/>
<name>A0A6I6JX46_9BACT</name>
<gene>
    <name evidence="5" type="ORF">GM418_01280</name>
</gene>
<dbReference type="RefSeq" id="WP_158862390.1">
    <property type="nucleotide sequence ID" value="NZ_CP046401.1"/>
</dbReference>
<dbReference type="InterPro" id="IPR008963">
    <property type="entry name" value="Purple_acid_Pase-like_N"/>
</dbReference>
<dbReference type="GO" id="GO:0046872">
    <property type="term" value="F:metal ion binding"/>
    <property type="evidence" value="ECO:0007669"/>
    <property type="project" value="InterPro"/>
</dbReference>
<evidence type="ECO:0000256" key="2">
    <source>
        <dbReference type="SAM" id="SignalP"/>
    </source>
</evidence>
<dbReference type="InterPro" id="IPR015914">
    <property type="entry name" value="PAPs_N"/>
</dbReference>
<dbReference type="Gene3D" id="2.60.40.380">
    <property type="entry name" value="Purple acid phosphatase-like, N-terminal"/>
    <property type="match status" value="1"/>
</dbReference>
<dbReference type="AlphaFoldDB" id="A0A6I6JX46"/>
<evidence type="ECO:0000259" key="3">
    <source>
        <dbReference type="Pfam" id="PF00149"/>
    </source>
</evidence>
<feature type="domain" description="Calcineurin-like phosphoesterase" evidence="3">
    <location>
        <begin position="140"/>
        <end position="330"/>
    </location>
</feature>
<accession>A0A6I6JX46</accession>
<evidence type="ECO:0000256" key="1">
    <source>
        <dbReference type="ARBA" id="ARBA00022729"/>
    </source>
</evidence>
<reference evidence="5 6" key="1">
    <citation type="submission" date="2019-11" db="EMBL/GenBank/DDBJ databases">
        <authorList>
            <person name="Zheng R.K."/>
            <person name="Sun C.M."/>
        </authorList>
    </citation>
    <scope>NUCLEOTIDE SEQUENCE [LARGE SCALE GENOMIC DNA]</scope>
    <source>
        <strain evidence="5 6">WC007</strain>
    </source>
</reference>
<feature type="chain" id="PRO_5026014342" evidence="2">
    <location>
        <begin position="22"/>
        <end position="451"/>
    </location>
</feature>
<dbReference type="SUPFAM" id="SSF49363">
    <property type="entry name" value="Purple acid phosphatase, N-terminal domain"/>
    <property type="match status" value="1"/>
</dbReference>
<dbReference type="Pfam" id="PF16656">
    <property type="entry name" value="Pur_ac_phosph_N"/>
    <property type="match status" value="1"/>
</dbReference>
<feature type="signal peptide" evidence="2">
    <location>
        <begin position="1"/>
        <end position="21"/>
    </location>
</feature>
<keyword evidence="6" id="KW-1185">Reference proteome</keyword>
<sequence length="451" mass="51618">MKWFKIVFIGCIFVFHGRVNAQEQPSTNNATVFPDRVMLSISGNPASERAVSWRTSAGVAVSLGQIAKASEGPFFSENIATVNGTSSFWEEGDASALGHKVVFDNLSPNTTYTYRVGNGDNWSEWFQFTTSSANTEPFHFLYLGDFQNDIKQHCSRLIRQAYSHFPDAEFVLMAGDLVSRSNEDYWSEFFHAGDWIYATIPTMATPGNHEYHSENDTRVFSKHWNQIFVNPQNGPEGLENKSFYVDYQGVRFVSFDSPATGYYNDARINTEKWFHEVLANNPNKWTVVFTHYPVYSCSQGRDNEDYRKVVQPILEKYGVDLVLQGHDHTYCRGQNLENVGENCKNPPMYMVSVAGPKMYGLNVNRWSERAGSQIQLYQNISVDGNKIKVDVYTVTGELYDSFSLEKNKKGINKVIESPEISKIRELTQIPENAKDRYTEEEKSLYRERFEK</sequence>
<feature type="domain" description="Purple acid phosphatase N-terminal" evidence="4">
    <location>
        <begin position="34"/>
        <end position="130"/>
    </location>
</feature>
<dbReference type="PANTHER" id="PTHR45867">
    <property type="entry name" value="PURPLE ACID PHOSPHATASE"/>
    <property type="match status" value="1"/>
</dbReference>
<dbReference type="GO" id="GO:0003993">
    <property type="term" value="F:acid phosphatase activity"/>
    <property type="evidence" value="ECO:0007669"/>
    <property type="project" value="InterPro"/>
</dbReference>
<organism evidence="5 6">
    <name type="scientific">Maribellus comscasis</name>
    <dbReference type="NCBI Taxonomy" id="2681766"/>
    <lineage>
        <taxon>Bacteria</taxon>
        <taxon>Pseudomonadati</taxon>
        <taxon>Bacteroidota</taxon>
        <taxon>Bacteroidia</taxon>
        <taxon>Marinilabiliales</taxon>
        <taxon>Prolixibacteraceae</taxon>
        <taxon>Maribellus</taxon>
    </lineage>
</organism>
<dbReference type="Proteomes" id="UP000428260">
    <property type="component" value="Chromosome"/>
</dbReference>
<dbReference type="Gene3D" id="3.60.21.10">
    <property type="match status" value="1"/>
</dbReference>
<dbReference type="SUPFAM" id="SSF56300">
    <property type="entry name" value="Metallo-dependent phosphatases"/>
    <property type="match status" value="1"/>
</dbReference>
<evidence type="ECO:0000313" key="6">
    <source>
        <dbReference type="Proteomes" id="UP000428260"/>
    </source>
</evidence>